<gene>
    <name evidence="1" type="ORF">FPOA_27968</name>
</gene>
<dbReference type="EMBL" id="LYXU01000120">
    <property type="protein sequence ID" value="OBS15916.1"/>
    <property type="molecule type" value="Genomic_DNA"/>
</dbReference>
<protein>
    <recommendedName>
        <fullName evidence="3">BED-type domain-containing protein</fullName>
    </recommendedName>
</protein>
<sequence length="250" mass="27955">MPEPFSSSRPPSIGSGAMECVEYSSSPPVSSPGISLPATPSLRSRGTAADFIQVDWTLWGRQEWAKWPGFERYTGGQDTRAWWQQYGYRVEDHSTSRQGNKLKWICADCFARGFKKKSDFCFVCSTGAAIKNHLRNAHGILAPNDVARGVRASSLGGQTITHFIDADLNNPHDQFLVSKLRGRFSSKGLRILLLDWITYHNLPFNIVNTERFQRILLYGNPLIDVTHIPSAKTLLRMLDSSDGSVHSIVE</sequence>
<evidence type="ECO:0000313" key="1">
    <source>
        <dbReference type="EMBL" id="OBS15916.1"/>
    </source>
</evidence>
<name>A0A1B8A622_FUSPO</name>
<reference evidence="1 2" key="1">
    <citation type="submission" date="2016-06" db="EMBL/GenBank/DDBJ databases">
        <title>Living apart together: crosstalk between the core and supernumerary genomes in a fungal plant pathogen.</title>
        <authorList>
            <person name="Vanheule A."/>
            <person name="Audenaert K."/>
            <person name="Warris S."/>
            <person name="Van De Geest H."/>
            <person name="Schijlen E."/>
            <person name="Hofte M."/>
            <person name="De Saeger S."/>
            <person name="Haesaert G."/>
            <person name="Waalwijk C."/>
            <person name="Van Der Lee T."/>
        </authorList>
    </citation>
    <scope>NUCLEOTIDE SEQUENCE [LARGE SCALE GENOMIC DNA]</scope>
    <source>
        <strain evidence="1 2">2516</strain>
    </source>
</reference>
<dbReference type="AlphaFoldDB" id="A0A1B8A622"/>
<evidence type="ECO:0008006" key="3">
    <source>
        <dbReference type="Google" id="ProtNLM"/>
    </source>
</evidence>
<organism evidence="1 2">
    <name type="scientific">Fusarium poae</name>
    <dbReference type="NCBI Taxonomy" id="36050"/>
    <lineage>
        <taxon>Eukaryota</taxon>
        <taxon>Fungi</taxon>
        <taxon>Dikarya</taxon>
        <taxon>Ascomycota</taxon>
        <taxon>Pezizomycotina</taxon>
        <taxon>Sordariomycetes</taxon>
        <taxon>Hypocreomycetidae</taxon>
        <taxon>Hypocreales</taxon>
        <taxon>Nectriaceae</taxon>
        <taxon>Fusarium</taxon>
    </lineage>
</organism>
<comment type="caution">
    <text evidence="1">The sequence shown here is derived from an EMBL/GenBank/DDBJ whole genome shotgun (WGS) entry which is preliminary data.</text>
</comment>
<dbReference type="Proteomes" id="UP000091967">
    <property type="component" value="Unassembled WGS sequence"/>
</dbReference>
<accession>A0A1B8A622</accession>
<evidence type="ECO:0000313" key="2">
    <source>
        <dbReference type="Proteomes" id="UP000091967"/>
    </source>
</evidence>
<keyword evidence="2" id="KW-1185">Reference proteome</keyword>
<proteinExistence type="predicted"/>